<sequence>MKARNPGTINLKTNLQLRAAFYRDLIKGIHGQIVSDAEDLITPPPTTENNVEENSKENITMKHDISSNTLPCDLNIPSMGVKDTNFGMLRNRFIADVALPLNAFMEDVFDLQLTLHESGELESSPIHYDFEPFQLWCSILAERKEAAK</sequence>
<evidence type="ECO:0000313" key="1">
    <source>
        <dbReference type="EMBL" id="KPM34435.1"/>
    </source>
</evidence>
<name>A0A0P7B649_9HYPO</name>
<evidence type="ECO:0000313" key="2">
    <source>
        <dbReference type="Proteomes" id="UP000050424"/>
    </source>
</evidence>
<accession>A0A0P7B649</accession>
<reference evidence="1 2" key="1">
    <citation type="submission" date="2015-09" db="EMBL/GenBank/DDBJ databases">
        <title>Draft genome of a European isolate of the apple canker pathogen Neonectria ditissima.</title>
        <authorList>
            <person name="Gomez-Cortecero A."/>
            <person name="Harrison R.J."/>
            <person name="Armitage A.D."/>
        </authorList>
    </citation>
    <scope>NUCLEOTIDE SEQUENCE [LARGE SCALE GENOMIC DNA]</scope>
    <source>
        <strain evidence="1 2">R09/05</strain>
    </source>
</reference>
<protein>
    <submittedName>
        <fullName evidence="1">Uncharacterized protein</fullName>
    </submittedName>
</protein>
<proteinExistence type="predicted"/>
<keyword evidence="2" id="KW-1185">Reference proteome</keyword>
<comment type="caution">
    <text evidence="1">The sequence shown here is derived from an EMBL/GenBank/DDBJ whole genome shotgun (WGS) entry which is preliminary data.</text>
</comment>
<organism evidence="1 2">
    <name type="scientific">Neonectria ditissima</name>
    <dbReference type="NCBI Taxonomy" id="78410"/>
    <lineage>
        <taxon>Eukaryota</taxon>
        <taxon>Fungi</taxon>
        <taxon>Dikarya</taxon>
        <taxon>Ascomycota</taxon>
        <taxon>Pezizomycotina</taxon>
        <taxon>Sordariomycetes</taxon>
        <taxon>Hypocreomycetidae</taxon>
        <taxon>Hypocreales</taxon>
        <taxon>Nectriaceae</taxon>
        <taxon>Neonectria</taxon>
    </lineage>
</organism>
<dbReference type="Proteomes" id="UP000050424">
    <property type="component" value="Unassembled WGS sequence"/>
</dbReference>
<gene>
    <name evidence="1" type="ORF">AK830_g12135</name>
</gene>
<dbReference type="EMBL" id="LKCW01000340">
    <property type="protein sequence ID" value="KPM34435.1"/>
    <property type="molecule type" value="Genomic_DNA"/>
</dbReference>
<dbReference type="AlphaFoldDB" id="A0A0P7B649"/>